<reference evidence="2" key="1">
    <citation type="submission" date="2022-11" db="UniProtKB">
        <authorList>
            <consortium name="WormBaseParasite"/>
        </authorList>
    </citation>
    <scope>IDENTIFICATION</scope>
</reference>
<protein>
    <submittedName>
        <fullName evidence="2">Uncharacterized protein</fullName>
    </submittedName>
</protein>
<organism evidence="1 2">
    <name type="scientific">Romanomermis culicivorax</name>
    <name type="common">Nematode worm</name>
    <dbReference type="NCBI Taxonomy" id="13658"/>
    <lineage>
        <taxon>Eukaryota</taxon>
        <taxon>Metazoa</taxon>
        <taxon>Ecdysozoa</taxon>
        <taxon>Nematoda</taxon>
        <taxon>Enoplea</taxon>
        <taxon>Dorylaimia</taxon>
        <taxon>Mermithida</taxon>
        <taxon>Mermithoidea</taxon>
        <taxon>Mermithidae</taxon>
        <taxon>Romanomermis</taxon>
    </lineage>
</organism>
<sequence length="87" mass="10451">MNNMSAEKQNKARRQKTWMDYKAVLESQWETKGSRRSKSYVTTRKCLCHRLLKPEKHSYQPKTNRLIRFTSSQTTKPNRKNCNNLEM</sequence>
<evidence type="ECO:0000313" key="1">
    <source>
        <dbReference type="Proteomes" id="UP000887565"/>
    </source>
</evidence>
<accession>A0A915KYW9</accession>
<dbReference type="Proteomes" id="UP000887565">
    <property type="component" value="Unplaced"/>
</dbReference>
<keyword evidence="1" id="KW-1185">Reference proteome</keyword>
<proteinExistence type="predicted"/>
<dbReference type="AlphaFoldDB" id="A0A915KYW9"/>
<name>A0A915KYW9_ROMCU</name>
<evidence type="ECO:0000313" key="2">
    <source>
        <dbReference type="WBParaSite" id="nRc.2.0.1.t42692-RA"/>
    </source>
</evidence>
<dbReference type="WBParaSite" id="nRc.2.0.1.t42692-RA">
    <property type="protein sequence ID" value="nRc.2.0.1.t42692-RA"/>
    <property type="gene ID" value="nRc.2.0.1.g42692"/>
</dbReference>